<organism evidence="2 3">
    <name type="scientific">Aspergillus japonicus CBS 114.51</name>
    <dbReference type="NCBI Taxonomy" id="1448312"/>
    <lineage>
        <taxon>Eukaryota</taxon>
        <taxon>Fungi</taxon>
        <taxon>Dikarya</taxon>
        <taxon>Ascomycota</taxon>
        <taxon>Pezizomycotina</taxon>
        <taxon>Eurotiomycetes</taxon>
        <taxon>Eurotiomycetidae</taxon>
        <taxon>Eurotiales</taxon>
        <taxon>Aspergillaceae</taxon>
        <taxon>Aspergillus</taxon>
        <taxon>Aspergillus subgen. Circumdati</taxon>
    </lineage>
</organism>
<dbReference type="InterPro" id="IPR021858">
    <property type="entry name" value="Fun_TF"/>
</dbReference>
<protein>
    <submittedName>
        <fullName evidence="2">Uncharacterized protein</fullName>
    </submittedName>
</protein>
<sequence>MTTSKPARSRGPGASLFEFISVAGDNVAGDAITRRRVRSHAMVDYRRRTAKPKRKETTSIEVDTSPLLQGSGSSPLVSSPSLPKKQQACTDGIVAVAPLSMLDAGRSDPFGTFPIERDRRTRWLWDHMYDGTCSMFRTMLDIGFLDVVRESIALSQLLSASSKHLGHLYADDSSTDHYRYTAHATTLLQQRLGDPATCVTDEVVVAVLAFCCYANMTRDPKLLNVHMNGLSRILDCRGGVQSLDSNPLLRTMLYWVDVNGAYIQDSMPRYQQPLAILAGRSKLTMASYQFDLSLDGESNNRNFFVSYIRQSLAELHVIMLSELLKGDLCPRYHRGTCDGMFSSSYDCVSHGTPWEIWFRYHPWSVLRI</sequence>
<evidence type="ECO:0000313" key="3">
    <source>
        <dbReference type="Proteomes" id="UP000249497"/>
    </source>
</evidence>
<dbReference type="Proteomes" id="UP000249497">
    <property type="component" value="Unassembled WGS sequence"/>
</dbReference>
<dbReference type="RefSeq" id="XP_025527277.1">
    <property type="nucleotide sequence ID" value="XM_025677172.1"/>
</dbReference>
<dbReference type="EMBL" id="KZ824796">
    <property type="protein sequence ID" value="RAH81383.1"/>
    <property type="molecule type" value="Genomic_DNA"/>
</dbReference>
<dbReference type="PANTHER" id="PTHR37540">
    <property type="entry name" value="TRANSCRIPTION FACTOR (ACR-2), PUTATIVE-RELATED-RELATED"/>
    <property type="match status" value="1"/>
</dbReference>
<name>A0A8T8WZV1_ASPJA</name>
<keyword evidence="3" id="KW-1185">Reference proteome</keyword>
<evidence type="ECO:0000256" key="1">
    <source>
        <dbReference type="SAM" id="MobiDB-lite"/>
    </source>
</evidence>
<dbReference type="Pfam" id="PF11951">
    <property type="entry name" value="Fungal_trans_2"/>
    <property type="match status" value="1"/>
</dbReference>
<dbReference type="GeneID" id="37180865"/>
<feature type="region of interest" description="Disordered" evidence="1">
    <location>
        <begin position="46"/>
        <end position="83"/>
    </location>
</feature>
<reference evidence="2 3" key="1">
    <citation type="submission" date="2018-02" db="EMBL/GenBank/DDBJ databases">
        <title>The genomes of Aspergillus section Nigri reveals drivers in fungal speciation.</title>
        <authorList>
            <consortium name="DOE Joint Genome Institute"/>
            <person name="Vesth T.C."/>
            <person name="Nybo J."/>
            <person name="Theobald S."/>
            <person name="Brandl J."/>
            <person name="Frisvad J.C."/>
            <person name="Nielsen K.F."/>
            <person name="Lyhne E.K."/>
            <person name="Kogle M.E."/>
            <person name="Kuo A."/>
            <person name="Riley R."/>
            <person name="Clum A."/>
            <person name="Nolan M."/>
            <person name="Lipzen A."/>
            <person name="Salamov A."/>
            <person name="Henrissat B."/>
            <person name="Wiebenga A."/>
            <person name="De vries R.P."/>
            <person name="Grigoriev I.V."/>
            <person name="Mortensen U.H."/>
            <person name="Andersen M.R."/>
            <person name="Baker S.E."/>
        </authorList>
    </citation>
    <scope>NUCLEOTIDE SEQUENCE [LARGE SCALE GENOMIC DNA]</scope>
    <source>
        <strain evidence="2 3">CBS 114.51</strain>
    </source>
</reference>
<dbReference type="AlphaFoldDB" id="A0A8T8WZV1"/>
<gene>
    <name evidence="2" type="ORF">BO86DRAFT_456571</name>
</gene>
<feature type="compositionally biased region" description="Low complexity" evidence="1">
    <location>
        <begin position="65"/>
        <end position="83"/>
    </location>
</feature>
<dbReference type="PANTHER" id="PTHR37540:SF5">
    <property type="entry name" value="TRANSCRIPTION FACTOR DOMAIN-CONTAINING PROTEIN"/>
    <property type="match status" value="1"/>
</dbReference>
<accession>A0A8T8WZV1</accession>
<proteinExistence type="predicted"/>
<evidence type="ECO:0000313" key="2">
    <source>
        <dbReference type="EMBL" id="RAH81383.1"/>
    </source>
</evidence>
<dbReference type="OrthoDB" id="4159781at2759"/>